<feature type="domain" description="2Fe-2S ferredoxin-type" evidence="4">
    <location>
        <begin position="7"/>
        <end position="106"/>
    </location>
</feature>
<dbReference type="PANTHER" id="PTHR47354">
    <property type="entry name" value="NADH OXIDOREDUCTASE HCR"/>
    <property type="match status" value="1"/>
</dbReference>
<dbReference type="InterPro" id="IPR017938">
    <property type="entry name" value="Riboflavin_synthase-like_b-brl"/>
</dbReference>
<dbReference type="InterPro" id="IPR050415">
    <property type="entry name" value="MRET"/>
</dbReference>
<dbReference type="SUPFAM" id="SSF54292">
    <property type="entry name" value="2Fe-2S ferredoxin-like"/>
    <property type="match status" value="1"/>
</dbReference>
<dbReference type="Pfam" id="PF00970">
    <property type="entry name" value="FAD_binding_6"/>
    <property type="match status" value="1"/>
</dbReference>
<dbReference type="PROSITE" id="PS00197">
    <property type="entry name" value="2FE2S_FER_1"/>
    <property type="match status" value="1"/>
</dbReference>
<evidence type="ECO:0000256" key="1">
    <source>
        <dbReference type="ARBA" id="ARBA00001974"/>
    </source>
</evidence>
<organism evidence="6 7">
    <name type="scientific">Vandammella animalimorsus</name>
    <dbReference type="NCBI Taxonomy" id="2029117"/>
    <lineage>
        <taxon>Bacteria</taxon>
        <taxon>Pseudomonadati</taxon>
        <taxon>Pseudomonadota</taxon>
        <taxon>Betaproteobacteria</taxon>
        <taxon>Burkholderiales</taxon>
        <taxon>Comamonadaceae</taxon>
        <taxon>Vandammella</taxon>
    </lineage>
</organism>
<dbReference type="AlphaFoldDB" id="A0A3M6RV22"/>
<dbReference type="Pfam" id="PF00175">
    <property type="entry name" value="NAD_binding_1"/>
    <property type="match status" value="1"/>
</dbReference>
<comment type="cofactor">
    <cofactor evidence="3">
        <name>[2Fe-2S] cluster</name>
        <dbReference type="ChEBI" id="CHEBI:190135"/>
    </cofactor>
</comment>
<dbReference type="EMBL" id="RDQJ01000002">
    <property type="protein sequence ID" value="RMX18585.1"/>
    <property type="molecule type" value="Genomic_DNA"/>
</dbReference>
<accession>A0A3M6RV22</accession>
<reference evidence="6 7" key="1">
    <citation type="submission" date="2018-10" db="EMBL/GenBank/DDBJ databases">
        <title>Comamonadaceae CDC group NO-1 genome sequencing and assembly.</title>
        <authorList>
            <person name="Bernier A.-M."/>
            <person name="Bernard K."/>
        </authorList>
    </citation>
    <scope>NUCLEOTIDE SEQUENCE [LARGE SCALE GENOMIC DNA]</scope>
    <source>
        <strain evidence="6 7">NML180582</strain>
    </source>
</reference>
<evidence type="ECO:0000259" key="5">
    <source>
        <dbReference type="PROSITE" id="PS51384"/>
    </source>
</evidence>
<evidence type="ECO:0000313" key="6">
    <source>
        <dbReference type="EMBL" id="RMX18585.1"/>
    </source>
</evidence>
<dbReference type="PANTHER" id="PTHR47354:SF5">
    <property type="entry name" value="PROTEIN RFBI"/>
    <property type="match status" value="1"/>
</dbReference>
<sequence>MSEAPIHHVRLEPAGGQFTCRADQTVLEAAAEAGYWLPHSCRTGSCGSCAMPVLAGQFHYRSADEGKGEGEAAAISATLQSLPPGQFLACQAVPDSDMRLDAPGVPAEPGRRIVKALARVQQVERVSADVVVVKAQVPPATGWGFEAGQYADLILKDGSRRCYSMANAPNDKGEIEWHIRRIEGGRFSPHAYDALKPRDMLRIEGPYGSFTLQGGDAPVLLLASGTGYAPIASFLHTHLDELARRGAVLYWGGRQRQDLYALGDEASWQARYPGVRVVPVFSDAPPQESGRRGLVHQAVLEDWPELSRFEVYACGNPLMVEAARQSFVQAGLAPGRFFSDAFVFQNA</sequence>
<comment type="caution">
    <text evidence="6">The sequence shown here is derived from an EMBL/GenBank/DDBJ whole genome shotgun (WGS) entry which is preliminary data.</text>
</comment>
<name>A0A3M6RV22_9BURK</name>
<dbReference type="Gene3D" id="3.10.20.30">
    <property type="match status" value="1"/>
</dbReference>
<gene>
    <name evidence="6" type="ORF">EBQ34_02370</name>
</gene>
<keyword evidence="2" id="KW-0479">Metal-binding</keyword>
<dbReference type="InterPro" id="IPR039261">
    <property type="entry name" value="FNR_nucleotide-bd"/>
</dbReference>
<dbReference type="Pfam" id="PF00111">
    <property type="entry name" value="Fer2"/>
    <property type="match status" value="1"/>
</dbReference>
<dbReference type="PROSITE" id="PS51384">
    <property type="entry name" value="FAD_FR"/>
    <property type="match status" value="1"/>
</dbReference>
<protein>
    <submittedName>
        <fullName evidence="6">CDP-6-deoxy-delta-3,4-glucoseen reductase</fullName>
    </submittedName>
</protein>
<feature type="domain" description="FAD-binding FR-type" evidence="5">
    <location>
        <begin position="113"/>
        <end position="213"/>
    </location>
</feature>
<evidence type="ECO:0000256" key="2">
    <source>
        <dbReference type="ARBA" id="ARBA00022714"/>
    </source>
</evidence>
<dbReference type="RefSeq" id="WP_122244033.1">
    <property type="nucleotide sequence ID" value="NZ_RDQJ01000002.1"/>
</dbReference>
<evidence type="ECO:0000256" key="3">
    <source>
        <dbReference type="ARBA" id="ARBA00034078"/>
    </source>
</evidence>
<dbReference type="PRINTS" id="PR00410">
    <property type="entry name" value="PHEHYDRXLASE"/>
</dbReference>
<keyword evidence="2" id="KW-0411">Iron-sulfur</keyword>
<dbReference type="CDD" id="cd06189">
    <property type="entry name" value="flavin_oxioreductase"/>
    <property type="match status" value="1"/>
</dbReference>
<dbReference type="SUPFAM" id="SSF52343">
    <property type="entry name" value="Ferredoxin reductase-like, C-terminal NADP-linked domain"/>
    <property type="match status" value="1"/>
</dbReference>
<dbReference type="PROSITE" id="PS51085">
    <property type="entry name" value="2FE2S_FER_2"/>
    <property type="match status" value="1"/>
</dbReference>
<proteinExistence type="predicted"/>
<dbReference type="OrthoDB" id="9806195at2"/>
<dbReference type="GO" id="GO:0051537">
    <property type="term" value="F:2 iron, 2 sulfur cluster binding"/>
    <property type="evidence" value="ECO:0007669"/>
    <property type="project" value="UniProtKB-KW"/>
</dbReference>
<dbReference type="SUPFAM" id="SSF63380">
    <property type="entry name" value="Riboflavin synthase domain-like"/>
    <property type="match status" value="1"/>
</dbReference>
<dbReference type="PRINTS" id="PR00371">
    <property type="entry name" value="FPNCR"/>
</dbReference>
<dbReference type="Proteomes" id="UP000275180">
    <property type="component" value="Unassembled WGS sequence"/>
</dbReference>
<keyword evidence="2" id="KW-0408">Iron</keyword>
<dbReference type="InterPro" id="IPR008333">
    <property type="entry name" value="Cbr1-like_FAD-bd_dom"/>
</dbReference>
<dbReference type="InterPro" id="IPR012675">
    <property type="entry name" value="Beta-grasp_dom_sf"/>
</dbReference>
<dbReference type="Gene3D" id="2.40.30.10">
    <property type="entry name" value="Translation factors"/>
    <property type="match status" value="1"/>
</dbReference>
<dbReference type="InterPro" id="IPR001041">
    <property type="entry name" value="2Fe-2S_ferredoxin-type"/>
</dbReference>
<dbReference type="InterPro" id="IPR036010">
    <property type="entry name" value="2Fe-2S_ferredoxin-like_sf"/>
</dbReference>
<evidence type="ECO:0000259" key="4">
    <source>
        <dbReference type="PROSITE" id="PS51085"/>
    </source>
</evidence>
<comment type="cofactor">
    <cofactor evidence="1">
        <name>FAD</name>
        <dbReference type="ChEBI" id="CHEBI:57692"/>
    </cofactor>
</comment>
<dbReference type="InterPro" id="IPR001433">
    <property type="entry name" value="OxRdtase_FAD/NAD-bd"/>
</dbReference>
<keyword evidence="2" id="KW-0001">2Fe-2S</keyword>
<dbReference type="CDD" id="cd00207">
    <property type="entry name" value="fer2"/>
    <property type="match status" value="1"/>
</dbReference>
<dbReference type="GO" id="GO:0016491">
    <property type="term" value="F:oxidoreductase activity"/>
    <property type="evidence" value="ECO:0007669"/>
    <property type="project" value="InterPro"/>
</dbReference>
<dbReference type="InterPro" id="IPR017927">
    <property type="entry name" value="FAD-bd_FR_type"/>
</dbReference>
<dbReference type="InterPro" id="IPR001709">
    <property type="entry name" value="Flavoprot_Pyr_Nucl_cyt_Rdtase"/>
</dbReference>
<dbReference type="Gene3D" id="3.40.50.80">
    <property type="entry name" value="Nucleotide-binding domain of ferredoxin-NADP reductase (FNR) module"/>
    <property type="match status" value="1"/>
</dbReference>
<dbReference type="InterPro" id="IPR006058">
    <property type="entry name" value="2Fe2S_fd_BS"/>
</dbReference>
<evidence type="ECO:0000313" key="7">
    <source>
        <dbReference type="Proteomes" id="UP000275180"/>
    </source>
</evidence>